<dbReference type="SMART" id="SM00829">
    <property type="entry name" value="PKS_ER"/>
    <property type="match status" value="1"/>
</dbReference>
<protein>
    <submittedName>
        <fullName evidence="3">NADP-dependent oxidoreductase</fullName>
        <ecNumber evidence="3">1.-.-.-</ecNumber>
    </submittedName>
</protein>
<dbReference type="InterPro" id="IPR011032">
    <property type="entry name" value="GroES-like_sf"/>
</dbReference>
<organism evidence="3 4">
    <name type="scientific">Streptomyces gamaensis</name>
    <dbReference type="NCBI Taxonomy" id="1763542"/>
    <lineage>
        <taxon>Bacteria</taxon>
        <taxon>Bacillati</taxon>
        <taxon>Actinomycetota</taxon>
        <taxon>Actinomycetes</taxon>
        <taxon>Kitasatosporales</taxon>
        <taxon>Streptomycetaceae</taxon>
        <taxon>Streptomyces</taxon>
    </lineage>
</organism>
<dbReference type="EC" id="1.-.-.-" evidence="3"/>
<dbReference type="GO" id="GO:0016491">
    <property type="term" value="F:oxidoreductase activity"/>
    <property type="evidence" value="ECO:0007669"/>
    <property type="project" value="UniProtKB-KW"/>
</dbReference>
<dbReference type="CDD" id="cd05289">
    <property type="entry name" value="MDR_like_2"/>
    <property type="match status" value="1"/>
</dbReference>
<keyword evidence="4" id="KW-1185">Reference proteome</keyword>
<evidence type="ECO:0000259" key="2">
    <source>
        <dbReference type="SMART" id="SM00829"/>
    </source>
</evidence>
<gene>
    <name evidence="3" type="ORF">ACFP1Z_13060</name>
</gene>
<dbReference type="PANTHER" id="PTHR11695">
    <property type="entry name" value="ALCOHOL DEHYDROGENASE RELATED"/>
    <property type="match status" value="1"/>
</dbReference>
<dbReference type="SUPFAM" id="SSF50129">
    <property type="entry name" value="GroES-like"/>
    <property type="match status" value="1"/>
</dbReference>
<dbReference type="InterPro" id="IPR013154">
    <property type="entry name" value="ADH-like_N"/>
</dbReference>
<dbReference type="Pfam" id="PF13602">
    <property type="entry name" value="ADH_zinc_N_2"/>
    <property type="match status" value="1"/>
</dbReference>
<accession>A0ABW0Z0V1</accession>
<evidence type="ECO:0000256" key="1">
    <source>
        <dbReference type="ARBA" id="ARBA00023002"/>
    </source>
</evidence>
<dbReference type="PANTHER" id="PTHR11695:SF294">
    <property type="entry name" value="RETICULON-4-INTERACTING PROTEIN 1, MITOCHONDRIAL"/>
    <property type="match status" value="1"/>
</dbReference>
<dbReference type="InterPro" id="IPR002364">
    <property type="entry name" value="Quin_OxRdtase/zeta-crystal_CS"/>
</dbReference>
<keyword evidence="1 3" id="KW-0560">Oxidoreductase</keyword>
<dbReference type="InterPro" id="IPR020843">
    <property type="entry name" value="ER"/>
</dbReference>
<sequence length="321" mass="33967">MNDTTTPARMRAVRAETAGGPEVLRVVGTDRPAPGIGEVLVRVRAAGVNPVDWKTRQRGWFYSGEQAPFVLGYDVSGVVEAVGDGVTLYAPGDEVYGMPRFPHPAGAYAEYVTAPTRHFAPKPRGLDHTRAAALPLAALTAWQALVDTAGVREGQRVLIHAAAGGVGHLAVQIAKARGAYVIGTASAAKHDFLRGLGADELIDYRERDFADAVRDVDVVLEAIGGDYPRRSLRTLRPGGFLAALLTLDPEVQTAAREQGVRAARVVVEPDLAGLKAIGELVESGRLHTEIAAVLPLEDAAKAHELGESGRTQGKIVLTVGE</sequence>
<feature type="domain" description="Enoyl reductase (ER)" evidence="2">
    <location>
        <begin position="19"/>
        <end position="317"/>
    </location>
</feature>
<dbReference type="EMBL" id="JBHSPB010000007">
    <property type="protein sequence ID" value="MFC5721099.1"/>
    <property type="molecule type" value="Genomic_DNA"/>
</dbReference>
<dbReference type="Pfam" id="PF08240">
    <property type="entry name" value="ADH_N"/>
    <property type="match status" value="1"/>
</dbReference>
<evidence type="ECO:0000313" key="3">
    <source>
        <dbReference type="EMBL" id="MFC5721099.1"/>
    </source>
</evidence>
<dbReference type="Gene3D" id="3.90.180.10">
    <property type="entry name" value="Medium-chain alcohol dehydrogenases, catalytic domain"/>
    <property type="match status" value="1"/>
</dbReference>
<dbReference type="SUPFAM" id="SSF51735">
    <property type="entry name" value="NAD(P)-binding Rossmann-fold domains"/>
    <property type="match status" value="1"/>
</dbReference>
<dbReference type="PROSITE" id="PS01162">
    <property type="entry name" value="QOR_ZETA_CRYSTAL"/>
    <property type="match status" value="1"/>
</dbReference>
<dbReference type="InterPro" id="IPR036291">
    <property type="entry name" value="NAD(P)-bd_dom_sf"/>
</dbReference>
<evidence type="ECO:0000313" key="4">
    <source>
        <dbReference type="Proteomes" id="UP001596083"/>
    </source>
</evidence>
<dbReference type="InterPro" id="IPR050700">
    <property type="entry name" value="YIM1/Zinc_Alcohol_DH_Fams"/>
</dbReference>
<reference evidence="4" key="1">
    <citation type="journal article" date="2019" name="Int. J. Syst. Evol. Microbiol.">
        <title>The Global Catalogue of Microorganisms (GCM) 10K type strain sequencing project: providing services to taxonomists for standard genome sequencing and annotation.</title>
        <authorList>
            <consortium name="The Broad Institute Genomics Platform"/>
            <consortium name="The Broad Institute Genome Sequencing Center for Infectious Disease"/>
            <person name="Wu L."/>
            <person name="Ma J."/>
        </authorList>
    </citation>
    <scope>NUCLEOTIDE SEQUENCE [LARGE SCALE GENOMIC DNA]</scope>
    <source>
        <strain evidence="4">CGMCC 4.7304</strain>
    </source>
</reference>
<name>A0ABW0Z0V1_9ACTN</name>
<dbReference type="RefSeq" id="WP_390316335.1">
    <property type="nucleotide sequence ID" value="NZ_JBHSPB010000007.1"/>
</dbReference>
<dbReference type="Gene3D" id="3.40.50.720">
    <property type="entry name" value="NAD(P)-binding Rossmann-like Domain"/>
    <property type="match status" value="1"/>
</dbReference>
<dbReference type="Proteomes" id="UP001596083">
    <property type="component" value="Unassembled WGS sequence"/>
</dbReference>
<proteinExistence type="predicted"/>
<comment type="caution">
    <text evidence="3">The sequence shown here is derived from an EMBL/GenBank/DDBJ whole genome shotgun (WGS) entry which is preliminary data.</text>
</comment>